<keyword evidence="7" id="KW-1185">Reference proteome</keyword>
<dbReference type="AlphaFoldDB" id="A0A7G9RU50"/>
<sequence length="285" mass="30544">MPSPFRIAPVLLTALGIAAAAFSGAASADQLDNIKAKKTLVCGTFAAIAPFGYPDPKTRETIGSDVELCHAVAKEMGLKAEVRGFPVGVHIPELKLGHIDIIIANMGYTKTRAEQVEFSNAYNVGKEVAVVGKTSGLTNLASLDGKKISSTKGSTSETAIKLRLKGATPLTYQDASSAFLALQQGKVDAFVINNVSATAFAIQSQKGPKPAVVMDEELYIQPVAIGMTKGETALHNEINAVLNKLESSGYMDQHWKKWFGDDSEYKLKRPYKVTAIKDLKFEALP</sequence>
<dbReference type="PANTHER" id="PTHR30085:SF6">
    <property type="entry name" value="ABC TRANSPORTER GLUTAMINE-BINDING PROTEIN GLNH"/>
    <property type="match status" value="1"/>
</dbReference>
<evidence type="ECO:0000256" key="2">
    <source>
        <dbReference type="ARBA" id="ARBA00022448"/>
    </source>
</evidence>
<evidence type="ECO:0000313" key="7">
    <source>
        <dbReference type="Proteomes" id="UP000515811"/>
    </source>
</evidence>
<dbReference type="KEGG" id="drg:H9K76_10255"/>
<dbReference type="InterPro" id="IPR051455">
    <property type="entry name" value="Bact_solute-bind_prot3"/>
</dbReference>
<dbReference type="PANTHER" id="PTHR30085">
    <property type="entry name" value="AMINO ACID ABC TRANSPORTER PERMEASE"/>
    <property type="match status" value="1"/>
</dbReference>
<reference evidence="6 7" key="1">
    <citation type="submission" date="2020-08" db="EMBL/GenBank/DDBJ databases">
        <title>Genome sequence of Diaphorobacter ruginosibacter DSM 27467T.</title>
        <authorList>
            <person name="Hyun D.-W."/>
            <person name="Bae J.-W."/>
        </authorList>
    </citation>
    <scope>NUCLEOTIDE SEQUENCE [LARGE SCALE GENOMIC DNA]</scope>
    <source>
        <strain evidence="6 7">DSM 27467</strain>
    </source>
</reference>
<organism evidence="6 7">
    <name type="scientific">Diaphorobacter ruginosibacter</name>
    <dbReference type="NCBI Taxonomy" id="1715720"/>
    <lineage>
        <taxon>Bacteria</taxon>
        <taxon>Pseudomonadati</taxon>
        <taxon>Pseudomonadota</taxon>
        <taxon>Betaproteobacteria</taxon>
        <taxon>Burkholderiales</taxon>
        <taxon>Comamonadaceae</taxon>
        <taxon>Diaphorobacter</taxon>
    </lineage>
</organism>
<evidence type="ECO:0000313" key="6">
    <source>
        <dbReference type="EMBL" id="QNN59125.1"/>
    </source>
</evidence>
<evidence type="ECO:0000256" key="4">
    <source>
        <dbReference type="SAM" id="SignalP"/>
    </source>
</evidence>
<evidence type="ECO:0000259" key="5">
    <source>
        <dbReference type="SMART" id="SM00062"/>
    </source>
</evidence>
<feature type="signal peptide" evidence="4">
    <location>
        <begin position="1"/>
        <end position="28"/>
    </location>
</feature>
<comment type="similarity">
    <text evidence="1">Belongs to the bacterial solute-binding protein 3 family.</text>
</comment>
<evidence type="ECO:0000256" key="3">
    <source>
        <dbReference type="ARBA" id="ARBA00022729"/>
    </source>
</evidence>
<dbReference type="GO" id="GO:0006865">
    <property type="term" value="P:amino acid transport"/>
    <property type="evidence" value="ECO:0007669"/>
    <property type="project" value="TreeGrafter"/>
</dbReference>
<gene>
    <name evidence="6" type="ORF">H9K76_10255</name>
</gene>
<dbReference type="SMART" id="SM00062">
    <property type="entry name" value="PBPb"/>
    <property type="match status" value="1"/>
</dbReference>
<dbReference type="Gene3D" id="3.40.190.10">
    <property type="entry name" value="Periplasmic binding protein-like II"/>
    <property type="match status" value="2"/>
</dbReference>
<dbReference type="Pfam" id="PF00497">
    <property type="entry name" value="SBP_bac_3"/>
    <property type="match status" value="1"/>
</dbReference>
<feature type="domain" description="Solute-binding protein family 3/N-terminal" evidence="5">
    <location>
        <begin position="39"/>
        <end position="262"/>
    </location>
</feature>
<dbReference type="GO" id="GO:0030288">
    <property type="term" value="C:outer membrane-bounded periplasmic space"/>
    <property type="evidence" value="ECO:0007669"/>
    <property type="project" value="TreeGrafter"/>
</dbReference>
<evidence type="ECO:0000256" key="1">
    <source>
        <dbReference type="ARBA" id="ARBA00010333"/>
    </source>
</evidence>
<feature type="chain" id="PRO_5028847177" evidence="4">
    <location>
        <begin position="29"/>
        <end position="285"/>
    </location>
</feature>
<dbReference type="SUPFAM" id="SSF53850">
    <property type="entry name" value="Periplasmic binding protein-like II"/>
    <property type="match status" value="1"/>
</dbReference>
<keyword evidence="3 4" id="KW-0732">Signal</keyword>
<keyword evidence="2" id="KW-0813">Transport</keyword>
<dbReference type="GO" id="GO:0005576">
    <property type="term" value="C:extracellular region"/>
    <property type="evidence" value="ECO:0007669"/>
    <property type="project" value="TreeGrafter"/>
</dbReference>
<dbReference type="RefSeq" id="WP_187600064.1">
    <property type="nucleotide sequence ID" value="NZ_CP060714.1"/>
</dbReference>
<protein>
    <submittedName>
        <fullName evidence="6">Transporter substrate-binding domain-containing protein</fullName>
    </submittedName>
</protein>
<dbReference type="InterPro" id="IPR001638">
    <property type="entry name" value="Solute-binding_3/MltF_N"/>
</dbReference>
<dbReference type="EMBL" id="CP060714">
    <property type="protein sequence ID" value="QNN59125.1"/>
    <property type="molecule type" value="Genomic_DNA"/>
</dbReference>
<accession>A0A7G9RU50</accession>
<name>A0A7G9RU50_9BURK</name>
<proteinExistence type="inferred from homology"/>
<dbReference type="Proteomes" id="UP000515811">
    <property type="component" value="Chromosome"/>
</dbReference>